<dbReference type="STRING" id="1434108.MSBRM_0763"/>
<feature type="transmembrane region" description="Helical" evidence="1">
    <location>
        <begin position="120"/>
        <end position="141"/>
    </location>
</feature>
<feature type="transmembrane region" description="Helical" evidence="1">
    <location>
        <begin position="446"/>
        <end position="466"/>
    </location>
</feature>
<dbReference type="KEGG" id="mby:MSBRM_0763"/>
<keyword evidence="1" id="KW-1133">Transmembrane helix</keyword>
<gene>
    <name evidence="2" type="ORF">MSBRM_0763</name>
</gene>
<dbReference type="EMBL" id="CP009528">
    <property type="protein sequence ID" value="AKB53761.1"/>
    <property type="molecule type" value="Genomic_DNA"/>
</dbReference>
<name>A0A0E3LMX1_METBA</name>
<accession>A0A0E3LMX1</accession>
<dbReference type="HOGENOM" id="CLU_022594_0_0_2"/>
<evidence type="ECO:0000313" key="3">
    <source>
        <dbReference type="Proteomes" id="UP000033033"/>
    </source>
</evidence>
<keyword evidence="1" id="KW-0812">Transmembrane</keyword>
<feature type="transmembrane region" description="Helical" evidence="1">
    <location>
        <begin position="32"/>
        <end position="49"/>
    </location>
</feature>
<feature type="transmembrane region" description="Helical" evidence="1">
    <location>
        <begin position="360"/>
        <end position="379"/>
    </location>
</feature>
<evidence type="ECO:0008006" key="4">
    <source>
        <dbReference type="Google" id="ProtNLM"/>
    </source>
</evidence>
<sequence>MTSGTQKWLKKHLVDSQILSFQKKSLKEHTSVLILYTLITFILTYPVVFKIRNYIPGSGDAFQWIRILWYTPVAIFNPNLTTLTHDYLIFYPDGIPASPFQSAFNQILSYVLSNIMEIHVVYTILWLLSFIFGAYGTYLLVRYLTGDRTSSFIAGIVFAFSPYHFVHSLGHFGATSIEWIPFCALYLMKMFKEGGVRNSFFAGIFFILVAMSDLQYMVFMGIFVMLLFVYEIYVFLRTENRGYKEKNRGYKEILKKIFYKYAIFGFVSFIGIIPLTLENILTATSGDNFLKLSPSETVMYSADLLSFFIPSVLHPVFGNITTEIYNNFSGNTSENTMFIGYTVILLSLLAVYRLKGNKYVKFWLIAALSFSIISLGPLLHVNGKTSFTEFNTTVPLPYLVLYYLIPFLDNCRTTGRFFVIASLSFAVLMGYGASELLKSNRINKTATAIVITGLIIFEYLAVPVSISPVDEPSFYKEISQDKGNYALLEIPATKDYVAGSTIIYYQTIHGKPVIGNWAARYPSNARDFELNTPVVRELTYLQSTGDILDQDIDQVGTSILNYYNISYIILHTNYMNDREIDFAEKLIQMNLNAERKIYEQDSLIVYHVKKEPLKSFMALKDGWNSLEKLNVEPTRWMSNNATILVYSNSSRNATLSFNARSFHSPKTLEVYNGKTLQDRQTISTVFSSISIPISLKKGENLILLHVPEGPEIPCEIPELNSKDSRELSIAVQEIQLT</sequence>
<reference evidence="2 3" key="1">
    <citation type="submission" date="2014-07" db="EMBL/GenBank/DDBJ databases">
        <title>Methanogenic archaea and the global carbon cycle.</title>
        <authorList>
            <person name="Henriksen J.R."/>
            <person name="Luke J."/>
            <person name="Reinhart S."/>
            <person name="Benedict M.N."/>
            <person name="Youngblut N.D."/>
            <person name="Metcalf M.E."/>
            <person name="Whitaker R.J."/>
            <person name="Metcalf W.W."/>
        </authorList>
    </citation>
    <scope>NUCLEOTIDE SEQUENCE [LARGE SCALE GENOMIC DNA]</scope>
    <source>
        <strain evidence="2 3">MS</strain>
    </source>
</reference>
<keyword evidence="3" id="KW-1185">Reference proteome</keyword>
<organism evidence="2 3">
    <name type="scientific">Methanosarcina barkeri MS</name>
    <dbReference type="NCBI Taxonomy" id="1434108"/>
    <lineage>
        <taxon>Archaea</taxon>
        <taxon>Methanobacteriati</taxon>
        <taxon>Methanobacteriota</taxon>
        <taxon>Stenosarchaea group</taxon>
        <taxon>Methanomicrobia</taxon>
        <taxon>Methanosarcinales</taxon>
        <taxon>Methanosarcinaceae</taxon>
        <taxon>Methanosarcina</taxon>
    </lineage>
</organism>
<protein>
    <recommendedName>
        <fullName evidence="4">Glycosyltransferase RgtA/B/C/D-like domain-containing protein</fullName>
    </recommendedName>
</protein>
<keyword evidence="1" id="KW-0472">Membrane</keyword>
<evidence type="ECO:0000313" key="2">
    <source>
        <dbReference type="EMBL" id="AKB53761.1"/>
    </source>
</evidence>
<dbReference type="AlphaFoldDB" id="A0A0E3LMX1"/>
<feature type="transmembrane region" description="Helical" evidence="1">
    <location>
        <begin position="338"/>
        <end position="354"/>
    </location>
</feature>
<dbReference type="PATRIC" id="fig|1434108.4.peg.923"/>
<proteinExistence type="predicted"/>
<feature type="transmembrane region" description="Helical" evidence="1">
    <location>
        <begin position="148"/>
        <end position="165"/>
    </location>
</feature>
<evidence type="ECO:0000256" key="1">
    <source>
        <dbReference type="SAM" id="Phobius"/>
    </source>
</evidence>
<feature type="transmembrane region" description="Helical" evidence="1">
    <location>
        <begin position="217"/>
        <end position="236"/>
    </location>
</feature>
<dbReference type="Proteomes" id="UP000033033">
    <property type="component" value="Chromosome"/>
</dbReference>
<feature type="transmembrane region" description="Helical" evidence="1">
    <location>
        <begin position="417"/>
        <end position="434"/>
    </location>
</feature>
<feature type="transmembrane region" description="Helical" evidence="1">
    <location>
        <begin position="257"/>
        <end position="277"/>
    </location>
</feature>